<name>A0A8R1XPD9_ONCVO</name>
<dbReference type="GO" id="GO:0007155">
    <property type="term" value="P:cell adhesion"/>
    <property type="evidence" value="ECO:0007669"/>
    <property type="project" value="TreeGrafter"/>
</dbReference>
<dbReference type="Proteomes" id="UP000024404">
    <property type="component" value="Unassembled WGS sequence"/>
</dbReference>
<protein>
    <recommendedName>
        <fullName evidence="3">Spondin-like TSP1 domain-containing protein</fullName>
    </recommendedName>
</protein>
<evidence type="ECO:0000313" key="1">
    <source>
        <dbReference type="EnsemblMetazoa" id="OVOC12460.1"/>
    </source>
</evidence>
<accession>A0A8R1XPD9</accession>
<organism evidence="1 2">
    <name type="scientific">Onchocerca volvulus</name>
    <dbReference type="NCBI Taxonomy" id="6282"/>
    <lineage>
        <taxon>Eukaryota</taxon>
        <taxon>Metazoa</taxon>
        <taxon>Ecdysozoa</taxon>
        <taxon>Nematoda</taxon>
        <taxon>Chromadorea</taxon>
        <taxon>Rhabditida</taxon>
        <taxon>Spirurina</taxon>
        <taxon>Spiruromorpha</taxon>
        <taxon>Filarioidea</taxon>
        <taxon>Onchocercidae</taxon>
        <taxon>Onchocerca</taxon>
    </lineage>
</organism>
<dbReference type="SUPFAM" id="SSF82895">
    <property type="entry name" value="TSP-1 type 1 repeat"/>
    <property type="match status" value="2"/>
</dbReference>
<dbReference type="GO" id="GO:0031012">
    <property type="term" value="C:extracellular matrix"/>
    <property type="evidence" value="ECO:0007669"/>
    <property type="project" value="TreeGrafter"/>
</dbReference>
<evidence type="ECO:0000313" key="2">
    <source>
        <dbReference type="Proteomes" id="UP000024404"/>
    </source>
</evidence>
<dbReference type="EMBL" id="CMVM020000476">
    <property type="status" value="NOT_ANNOTATED_CDS"/>
    <property type="molecule type" value="Genomic_DNA"/>
</dbReference>
<proteinExistence type="predicted"/>
<sequence>MFPANAVNMFAANMFRSIGQCAGTFTRYWYNSKLKRYTNCKGNRNPKLKTNVNRMCLEHCESPIGEVVPGHQLVNEFGVDQVNDGGSPVDCVISEWTPWGSCSATCGSGKRKRSRQIEVAIQNCHIKPWTMWSPCSVTCGDGKQIRRRRIIRPHRYVDEEEDSPCNAPEKEFRVCHVKC</sequence>
<dbReference type="Gene3D" id="2.20.100.10">
    <property type="entry name" value="Thrombospondin type-1 (TSP1) repeat"/>
    <property type="match status" value="2"/>
</dbReference>
<dbReference type="PANTHER" id="PTHR11311">
    <property type="entry name" value="SPONDIN"/>
    <property type="match status" value="1"/>
</dbReference>
<reference evidence="1" key="2">
    <citation type="submission" date="2022-06" db="UniProtKB">
        <authorList>
            <consortium name="EnsemblMetazoa"/>
        </authorList>
    </citation>
    <scope>IDENTIFICATION</scope>
</reference>
<dbReference type="AlphaFoldDB" id="A0A8R1XPD9"/>
<dbReference type="InterPro" id="IPR036383">
    <property type="entry name" value="TSP1_rpt_sf"/>
</dbReference>
<dbReference type="InterPro" id="IPR051418">
    <property type="entry name" value="Spondin/Thrombospondin_T1"/>
</dbReference>
<dbReference type="PANTHER" id="PTHR11311:SF16">
    <property type="entry name" value="SPONDIN-1"/>
    <property type="match status" value="1"/>
</dbReference>
<dbReference type="InterPro" id="IPR000884">
    <property type="entry name" value="TSP1_rpt"/>
</dbReference>
<evidence type="ECO:0008006" key="3">
    <source>
        <dbReference type="Google" id="ProtNLM"/>
    </source>
</evidence>
<dbReference type="SMART" id="SM00209">
    <property type="entry name" value="TSP1"/>
    <property type="match status" value="2"/>
</dbReference>
<dbReference type="PROSITE" id="PS50092">
    <property type="entry name" value="TSP1"/>
    <property type="match status" value="2"/>
</dbReference>
<dbReference type="Pfam" id="PF00090">
    <property type="entry name" value="TSP_1"/>
    <property type="match status" value="2"/>
</dbReference>
<reference evidence="2" key="1">
    <citation type="submission" date="2013-10" db="EMBL/GenBank/DDBJ databases">
        <title>Genome sequencing of Onchocerca volvulus.</title>
        <authorList>
            <person name="Cotton J."/>
            <person name="Tsai J."/>
            <person name="Stanley E."/>
            <person name="Tracey A."/>
            <person name="Holroyd N."/>
            <person name="Lustigman S."/>
            <person name="Berriman M."/>
        </authorList>
    </citation>
    <scope>NUCLEOTIDE SEQUENCE</scope>
</reference>
<dbReference type="EnsemblMetazoa" id="OVOC12460.1">
    <property type="protein sequence ID" value="OVOC12460.1"/>
    <property type="gene ID" value="WBGene00249269"/>
</dbReference>
<keyword evidence="2" id="KW-1185">Reference proteome</keyword>